<dbReference type="SUPFAM" id="SSF48452">
    <property type="entry name" value="TPR-like"/>
    <property type="match status" value="1"/>
</dbReference>
<dbReference type="InterPro" id="IPR010323">
    <property type="entry name" value="DUF924"/>
</dbReference>
<keyword evidence="2" id="KW-1185">Reference proteome</keyword>
<dbReference type="Gene3D" id="1.25.40.10">
    <property type="entry name" value="Tetratricopeptide repeat domain"/>
    <property type="match status" value="1"/>
</dbReference>
<proteinExistence type="predicted"/>
<evidence type="ECO:0000313" key="1">
    <source>
        <dbReference type="EMBL" id="MCP1675982.1"/>
    </source>
</evidence>
<dbReference type="PANTHER" id="PTHR23004">
    <property type="entry name" value="DOUBLECORTIN DOMAIN CONTAINING 2"/>
    <property type="match status" value="1"/>
</dbReference>
<sequence length="201" mass="22687">MAAAAIEATVDFWFGPLTADGVTTGDQWKLWFTKDAGQDEEIRRRFRTQTERALTGELDDWQQTPTGRLALILTLDQFTRNIYRDTPAAFSGDPQALTVAQAALAVGEDQELPIIQRVFLYLPLEHAESLDMQNESVRRFEQLAKDAPTAHRPMFQSFLDYAIAHRDVILEFGRFPHRNAELGRESTAAEQAYLDKPGAGF</sequence>
<dbReference type="Pfam" id="PF06041">
    <property type="entry name" value="DUF924"/>
    <property type="match status" value="1"/>
</dbReference>
<dbReference type="InterPro" id="IPR011990">
    <property type="entry name" value="TPR-like_helical_dom_sf"/>
</dbReference>
<protein>
    <submittedName>
        <fullName evidence="1">Uncharacterized protein (DUF924 family)</fullName>
    </submittedName>
</protein>
<dbReference type="Gene3D" id="1.20.58.320">
    <property type="entry name" value="TPR-like"/>
    <property type="match status" value="1"/>
</dbReference>
<organism evidence="1 2">
    <name type="scientific">Natronocella acetinitrilica</name>
    <dbReference type="NCBI Taxonomy" id="414046"/>
    <lineage>
        <taxon>Bacteria</taxon>
        <taxon>Pseudomonadati</taxon>
        <taxon>Pseudomonadota</taxon>
        <taxon>Gammaproteobacteria</taxon>
        <taxon>Chromatiales</taxon>
        <taxon>Ectothiorhodospiraceae</taxon>
        <taxon>Natronocella</taxon>
    </lineage>
</organism>
<dbReference type="EMBL" id="JALJXV010000007">
    <property type="protein sequence ID" value="MCP1675982.1"/>
    <property type="molecule type" value="Genomic_DNA"/>
</dbReference>
<dbReference type="RefSeq" id="WP_253480394.1">
    <property type="nucleotide sequence ID" value="NZ_JALJXV010000007.1"/>
</dbReference>
<dbReference type="AlphaFoldDB" id="A0AAE3KH51"/>
<comment type="caution">
    <text evidence="1">The sequence shown here is derived from an EMBL/GenBank/DDBJ whole genome shotgun (WGS) entry which is preliminary data.</text>
</comment>
<dbReference type="Proteomes" id="UP001205843">
    <property type="component" value="Unassembled WGS sequence"/>
</dbReference>
<evidence type="ECO:0000313" key="2">
    <source>
        <dbReference type="Proteomes" id="UP001205843"/>
    </source>
</evidence>
<name>A0AAE3KH51_9GAMM</name>
<reference evidence="1" key="1">
    <citation type="submission" date="2022-03" db="EMBL/GenBank/DDBJ databases">
        <title>Genomic Encyclopedia of Type Strains, Phase III (KMG-III): the genomes of soil and plant-associated and newly described type strains.</title>
        <authorList>
            <person name="Whitman W."/>
        </authorList>
    </citation>
    <scope>NUCLEOTIDE SEQUENCE</scope>
    <source>
        <strain evidence="1">ANL 6-2</strain>
    </source>
</reference>
<accession>A0AAE3KH51</accession>
<dbReference type="PANTHER" id="PTHR23004:SF7">
    <property type="entry name" value="DUF924-DOMAIN-CONTAINING PROTEIN"/>
    <property type="match status" value="1"/>
</dbReference>
<gene>
    <name evidence="1" type="ORF">J2T57_003137</name>
</gene>